<evidence type="ECO:0000256" key="1">
    <source>
        <dbReference type="ARBA" id="ARBA00023186"/>
    </source>
</evidence>
<evidence type="ECO:0000259" key="3">
    <source>
        <dbReference type="Pfam" id="PF12612"/>
    </source>
</evidence>
<accession>A0A8H5AV84</accession>
<protein>
    <recommendedName>
        <fullName evidence="7">Tubulin-specific chaperone D</fullName>
    </recommendedName>
</protein>
<dbReference type="Proteomes" id="UP000541558">
    <property type="component" value="Unassembled WGS sequence"/>
</dbReference>
<reference evidence="5 6" key="1">
    <citation type="journal article" date="2020" name="ISME J.">
        <title>Uncovering the hidden diversity of litter-decomposition mechanisms in mushroom-forming fungi.</title>
        <authorList>
            <person name="Floudas D."/>
            <person name="Bentzer J."/>
            <person name="Ahren D."/>
            <person name="Johansson T."/>
            <person name="Persson P."/>
            <person name="Tunlid A."/>
        </authorList>
    </citation>
    <scope>NUCLEOTIDE SEQUENCE [LARGE SCALE GENOMIC DNA]</scope>
    <source>
        <strain evidence="5 6">CBS 175.51</strain>
    </source>
</reference>
<evidence type="ECO:0000259" key="4">
    <source>
        <dbReference type="Pfam" id="PF25767"/>
    </source>
</evidence>
<keyword evidence="6" id="KW-1185">Reference proteome</keyword>
<dbReference type="Pfam" id="PF25767">
    <property type="entry name" value="ARM_TBCD_2nd"/>
    <property type="match status" value="1"/>
</dbReference>
<dbReference type="GO" id="GO:0007021">
    <property type="term" value="P:tubulin complex assembly"/>
    <property type="evidence" value="ECO:0007669"/>
    <property type="project" value="InterPro"/>
</dbReference>
<dbReference type="GO" id="GO:0007023">
    <property type="term" value="P:post-chaperonin tubulin folding pathway"/>
    <property type="evidence" value="ECO:0007669"/>
    <property type="project" value="InterPro"/>
</dbReference>
<dbReference type="Pfam" id="PF23579">
    <property type="entry name" value="ARM_TBCD"/>
    <property type="match status" value="1"/>
</dbReference>
<dbReference type="PROSITE" id="PS50077">
    <property type="entry name" value="HEAT_REPEAT"/>
    <property type="match status" value="1"/>
</dbReference>
<keyword evidence="1" id="KW-0143">Chaperone</keyword>
<dbReference type="InterPro" id="IPR011989">
    <property type="entry name" value="ARM-like"/>
</dbReference>
<organism evidence="5 6">
    <name type="scientific">Ephemerocybe angulata</name>
    <dbReference type="NCBI Taxonomy" id="980116"/>
    <lineage>
        <taxon>Eukaryota</taxon>
        <taxon>Fungi</taxon>
        <taxon>Dikarya</taxon>
        <taxon>Basidiomycota</taxon>
        <taxon>Agaricomycotina</taxon>
        <taxon>Agaricomycetes</taxon>
        <taxon>Agaricomycetidae</taxon>
        <taxon>Agaricales</taxon>
        <taxon>Agaricineae</taxon>
        <taxon>Psathyrellaceae</taxon>
        <taxon>Ephemerocybe</taxon>
    </lineage>
</organism>
<feature type="domain" description="Tubulin-folding cofactor D ARM repeats" evidence="4">
    <location>
        <begin position="320"/>
        <end position="518"/>
    </location>
</feature>
<dbReference type="InterPro" id="IPR058033">
    <property type="entry name" value="ARM_TBCD_2nd"/>
</dbReference>
<feature type="repeat" description="HEAT" evidence="2">
    <location>
        <begin position="339"/>
        <end position="376"/>
    </location>
</feature>
<dbReference type="OrthoDB" id="1735853at2759"/>
<evidence type="ECO:0008006" key="7">
    <source>
        <dbReference type="Google" id="ProtNLM"/>
    </source>
</evidence>
<dbReference type="PANTHER" id="PTHR12658:SF0">
    <property type="entry name" value="TUBULIN-SPECIFIC CHAPERONE D"/>
    <property type="match status" value="1"/>
</dbReference>
<dbReference type="PANTHER" id="PTHR12658">
    <property type="entry name" value="BETA-TUBULIN COFACTOR D"/>
    <property type="match status" value="1"/>
</dbReference>
<dbReference type="InterPro" id="IPR022577">
    <property type="entry name" value="TBCD_C"/>
</dbReference>
<dbReference type="EMBL" id="JAACJK010000225">
    <property type="protein sequence ID" value="KAF5311690.1"/>
    <property type="molecule type" value="Genomic_DNA"/>
</dbReference>
<dbReference type="InterPro" id="IPR016024">
    <property type="entry name" value="ARM-type_fold"/>
</dbReference>
<proteinExistence type="predicted"/>
<dbReference type="InterPro" id="IPR033162">
    <property type="entry name" value="TBCD"/>
</dbReference>
<dbReference type="GO" id="GO:0048487">
    <property type="term" value="F:beta-tubulin binding"/>
    <property type="evidence" value="ECO:0007669"/>
    <property type="project" value="InterPro"/>
</dbReference>
<dbReference type="GO" id="GO:0005096">
    <property type="term" value="F:GTPase activator activity"/>
    <property type="evidence" value="ECO:0007669"/>
    <property type="project" value="InterPro"/>
</dbReference>
<dbReference type="Pfam" id="PF12612">
    <property type="entry name" value="TFCD_C"/>
    <property type="match status" value="1"/>
</dbReference>
<evidence type="ECO:0000256" key="2">
    <source>
        <dbReference type="PROSITE-ProRule" id="PRU00103"/>
    </source>
</evidence>
<gene>
    <name evidence="5" type="ORF">D9611_009412</name>
</gene>
<dbReference type="InterPro" id="IPR021133">
    <property type="entry name" value="HEAT_type_2"/>
</dbReference>
<comment type="caution">
    <text evidence="5">The sequence shown here is derived from an EMBL/GenBank/DDBJ whole genome shotgun (WGS) entry which is preliminary data.</text>
</comment>
<dbReference type="AlphaFoldDB" id="A0A8H5AV84"/>
<name>A0A8H5AV84_9AGAR</name>
<evidence type="ECO:0000313" key="5">
    <source>
        <dbReference type="EMBL" id="KAF5311690.1"/>
    </source>
</evidence>
<sequence length="1156" mass="129519">MADEDQFFTTFGRYDEFSGIQAKLLSKDLWVDPVGEEYEEERVMLTKLIRTLDEYQEQAYLLDPYLEQLVEPVVERLKYHARTLVADPSRKVSQTRFHFLTALLYHYIKFRGSKTIARYFPHEVDDLAVALSYIRLPNAEIRSGSQWDLRYIVLLWLALICKIPFNLSQFDEPDSLGQTADALEALGREYLDRAGLEREGAALLLSRLYVRKDTGSRLSAFISWASEHVANQGESEVLRVIGILQVFSEVLQSAPLDLIKDEIPKILALVTSMDKMKSFSGNTLIRKFKTKIISRVGLRILPPNPNAGRRRVKTLTGDELELQMSNLQESEVPEEIEVILEALLQGLEDKDTIVRYSTAKGLARIAEHLPTDFSSQIVESVLALFSVHSMAAAAMYDLPAIAEHTWHGACLACAELARRNQVSDSNMPELVEWLSKALYFDIRKGAHSIGSNVRDAAAYVLWALARTQDSATLKPHATNLANRLASVAIYDREIHIRRAASAAYQEHVGRMNLFPHGIDVLAKTDFYSVSVRRNAFLVAAPEVAQHPEYRDFLLDHVLNVVLRHWDVSIRELGSQSLKNLCLIDLDSMATKALQTVIPLLESIDTADVHGGLLALSELGLAYQEGVADPVARSQRLRNVFRNLSRVSYDIVKAPRNHLVTAAACRLIAATLTIEEIEAGNASSVPDWRKIVDVGIKHRVDEVQDEAAAAMGTWSRLADCSFEIERLLGESKSGGPILQKSVAKIVGALDFEKNKSMFSKSVSFLLDGIKPSQRGTIEARRASYVSIPLAISNVFPRFLDLIPSSTMNQLINAMVNGLDDYSIDERGDIGSWVRLVSIQGLTTLVQLLFDHAGELPDFEERLPPSLYVSIVGGILKQGVERLDNVRQEAGKCFLKLLELKPPGVNGNERWEPPAKGILRKLFQEDSEHHDWADGAWLFPRAVKLLAVPTYRKDLLTGILLSIGSKTDSTQRPVSKALIEYMETLPVSSETDEYTVVAFVDDLLHRVTSNLTSNAIVIPLFHTFNFLFEAGVLERLADDDAGYERLEKLRVCATKNVARWKNIERINEAMKIVVALLAFERVRRSNIDSIHCFLAHPFPKIRYGTAEYLYLQVESADYGVDDTSDIESILLETTWATITEGEAKEASDRVVELFSADS</sequence>
<dbReference type="Gene3D" id="1.25.10.10">
    <property type="entry name" value="Leucine-rich Repeat Variant"/>
    <property type="match status" value="1"/>
</dbReference>
<dbReference type="GO" id="GO:0000226">
    <property type="term" value="P:microtubule cytoskeleton organization"/>
    <property type="evidence" value="ECO:0007669"/>
    <property type="project" value="TreeGrafter"/>
</dbReference>
<feature type="domain" description="Tubulin-folding cofactor D C-terminal" evidence="3">
    <location>
        <begin position="868"/>
        <end position="1063"/>
    </location>
</feature>
<dbReference type="SUPFAM" id="SSF48371">
    <property type="entry name" value="ARM repeat"/>
    <property type="match status" value="1"/>
</dbReference>
<evidence type="ECO:0000313" key="6">
    <source>
        <dbReference type="Proteomes" id="UP000541558"/>
    </source>
</evidence>